<dbReference type="Proteomes" id="UP001291687">
    <property type="component" value="Unassembled WGS sequence"/>
</dbReference>
<dbReference type="Pfam" id="PF00698">
    <property type="entry name" value="Acyl_transf_1"/>
    <property type="match status" value="1"/>
</dbReference>
<name>A0ABU5NF34_9RICK</name>
<keyword evidence="4" id="KW-1185">Reference proteome</keyword>
<dbReference type="PANTHER" id="PTHR45681">
    <property type="entry name" value="POLYKETIDE SYNTHASE 44-RELATED"/>
    <property type="match status" value="1"/>
</dbReference>
<evidence type="ECO:0000313" key="3">
    <source>
        <dbReference type="EMBL" id="MEA0971741.1"/>
    </source>
</evidence>
<proteinExistence type="predicted"/>
<dbReference type="InterPro" id="IPR001227">
    <property type="entry name" value="Ac_transferase_dom_sf"/>
</dbReference>
<dbReference type="InterPro" id="IPR014043">
    <property type="entry name" value="Acyl_transferase_dom"/>
</dbReference>
<evidence type="ECO:0000256" key="1">
    <source>
        <dbReference type="ARBA" id="ARBA00022679"/>
    </source>
</evidence>
<dbReference type="InterPro" id="IPR016035">
    <property type="entry name" value="Acyl_Trfase/lysoPLipase"/>
</dbReference>
<dbReference type="SUPFAM" id="SSF52151">
    <property type="entry name" value="FabD/lysophospholipase-like"/>
    <property type="match status" value="1"/>
</dbReference>
<reference evidence="3 4" key="1">
    <citation type="submission" date="2023-03" db="EMBL/GenBank/DDBJ databases">
        <title>Host association and intracellularity evolved multiple times independently in the Rickettsiales.</title>
        <authorList>
            <person name="Castelli M."/>
            <person name="Nardi T."/>
            <person name="Gammuto L."/>
            <person name="Bellinzona G."/>
            <person name="Sabaneyeva E."/>
            <person name="Potekhin A."/>
            <person name="Serra V."/>
            <person name="Petroni G."/>
            <person name="Sassera D."/>
        </authorList>
    </citation>
    <scope>NUCLEOTIDE SEQUENCE [LARGE SCALE GENOMIC DNA]</scope>
    <source>
        <strain evidence="3 4">Sr 2-6</strain>
    </source>
</reference>
<dbReference type="InterPro" id="IPR050444">
    <property type="entry name" value="Polyketide_Synthase"/>
</dbReference>
<dbReference type="PANTHER" id="PTHR45681:SF6">
    <property type="entry name" value="POLYKETIDE SYNTHASE 37"/>
    <property type="match status" value="1"/>
</dbReference>
<dbReference type="GO" id="GO:0016746">
    <property type="term" value="F:acyltransferase activity"/>
    <property type="evidence" value="ECO:0007669"/>
    <property type="project" value="UniProtKB-KW"/>
</dbReference>
<gene>
    <name evidence="3" type="ORF">Megvenef_01728</name>
</gene>
<evidence type="ECO:0000313" key="4">
    <source>
        <dbReference type="Proteomes" id="UP001291687"/>
    </source>
</evidence>
<protein>
    <submittedName>
        <fullName evidence="3">Acyltransferase N-terminal domain-containing protein</fullName>
    </submittedName>
</protein>
<keyword evidence="1" id="KW-0808">Transferase</keyword>
<organism evidence="3 4">
    <name type="scientific">Candidatus Megaera venefica</name>
    <dbReference type="NCBI Taxonomy" id="2055910"/>
    <lineage>
        <taxon>Bacteria</taxon>
        <taxon>Pseudomonadati</taxon>
        <taxon>Pseudomonadota</taxon>
        <taxon>Alphaproteobacteria</taxon>
        <taxon>Rickettsiales</taxon>
        <taxon>Rickettsiaceae</taxon>
        <taxon>Candidatus Megaera</taxon>
    </lineage>
</organism>
<accession>A0ABU5NF34</accession>
<keyword evidence="3" id="KW-0012">Acyltransferase</keyword>
<feature type="domain" description="Malonyl-CoA:ACP transacylase (MAT)" evidence="2">
    <location>
        <begin position="45"/>
        <end position="121"/>
    </location>
</feature>
<comment type="caution">
    <text evidence="3">The sequence shown here is derived from an EMBL/GenBank/DDBJ whole genome shotgun (WGS) entry which is preliminary data.</text>
</comment>
<sequence>MIINCNSKEELCFLLKKFITGNDKAKTSNQIYLNEDLLSKPKIAYVFSGQGGQWFAMGRHLIANEPIFANSIEAIDILLQDIAGWSLIKEMNKNKSDSLINKTEIAQSAIFAIQVSLVKLLEY</sequence>
<dbReference type="Gene3D" id="3.40.366.10">
    <property type="entry name" value="Malonyl-Coenzyme A Acyl Carrier Protein, domain 2"/>
    <property type="match status" value="1"/>
</dbReference>
<dbReference type="EMBL" id="JARJFB010000245">
    <property type="protein sequence ID" value="MEA0971741.1"/>
    <property type="molecule type" value="Genomic_DNA"/>
</dbReference>
<dbReference type="Gene3D" id="3.30.70.3290">
    <property type="match status" value="1"/>
</dbReference>
<evidence type="ECO:0000259" key="2">
    <source>
        <dbReference type="Pfam" id="PF00698"/>
    </source>
</evidence>